<dbReference type="PANTHER" id="PTHR30627">
    <property type="entry name" value="PEPTIDOGLYCAN D,D-TRANSPEPTIDASE"/>
    <property type="match status" value="1"/>
</dbReference>
<organism evidence="7 8">
    <name type="scientific">Plantactinospora soyae</name>
    <dbReference type="NCBI Taxonomy" id="1544732"/>
    <lineage>
        <taxon>Bacteria</taxon>
        <taxon>Bacillati</taxon>
        <taxon>Actinomycetota</taxon>
        <taxon>Actinomycetes</taxon>
        <taxon>Micromonosporales</taxon>
        <taxon>Micromonosporaceae</taxon>
        <taxon>Plantactinospora</taxon>
    </lineage>
</organism>
<dbReference type="InterPro" id="IPR005311">
    <property type="entry name" value="PBP_dimer"/>
</dbReference>
<evidence type="ECO:0000256" key="3">
    <source>
        <dbReference type="ARBA" id="ARBA00023136"/>
    </source>
</evidence>
<protein>
    <submittedName>
        <fullName evidence="7">Cell division protein FtsI/penicillin-binding protein 2</fullName>
    </submittedName>
</protein>
<dbReference type="GO" id="GO:0005886">
    <property type="term" value="C:plasma membrane"/>
    <property type="evidence" value="ECO:0007669"/>
    <property type="project" value="TreeGrafter"/>
</dbReference>
<dbReference type="InterPro" id="IPR036138">
    <property type="entry name" value="PBP_dimer_sf"/>
</dbReference>
<dbReference type="Proteomes" id="UP000649753">
    <property type="component" value="Unassembled WGS sequence"/>
</dbReference>
<dbReference type="SUPFAM" id="SSF56519">
    <property type="entry name" value="Penicillin binding protein dimerisation domain"/>
    <property type="match status" value="1"/>
</dbReference>
<comment type="caution">
    <text evidence="7">The sequence shown here is derived from an EMBL/GenBank/DDBJ whole genome shotgun (WGS) entry which is preliminary data.</text>
</comment>
<evidence type="ECO:0000256" key="1">
    <source>
        <dbReference type="ARBA" id="ARBA00004370"/>
    </source>
</evidence>
<gene>
    <name evidence="7" type="ORF">H4W31_000338</name>
</gene>
<dbReference type="AlphaFoldDB" id="A0A927M0N7"/>
<dbReference type="GO" id="GO:0051301">
    <property type="term" value="P:cell division"/>
    <property type="evidence" value="ECO:0007669"/>
    <property type="project" value="UniProtKB-KW"/>
</dbReference>
<feature type="domain" description="Penicillin-binding protein dimerisation" evidence="5">
    <location>
        <begin position="164"/>
        <end position="329"/>
    </location>
</feature>
<evidence type="ECO:0000313" key="8">
    <source>
        <dbReference type="Proteomes" id="UP000649753"/>
    </source>
</evidence>
<dbReference type="GO" id="GO:0046677">
    <property type="term" value="P:response to antibiotic"/>
    <property type="evidence" value="ECO:0007669"/>
    <property type="project" value="InterPro"/>
</dbReference>
<keyword evidence="8" id="KW-1185">Reference proteome</keyword>
<dbReference type="RefSeq" id="WP_192765019.1">
    <property type="nucleotide sequence ID" value="NZ_JADBEB010000001.1"/>
</dbReference>
<keyword evidence="3" id="KW-0472">Membrane</keyword>
<dbReference type="GO" id="GO:0008658">
    <property type="term" value="F:penicillin binding"/>
    <property type="evidence" value="ECO:0007669"/>
    <property type="project" value="InterPro"/>
</dbReference>
<keyword evidence="7" id="KW-0132">Cell division</keyword>
<sequence length="656" mass="68992">MGSPYPSVRSRGRRPVPRRIAGTVAGLLLATGTLVGCSDSDGPDRAVDAFLAGWRGGDLNKVGFRNPAGERVPANDVAAELKELTGELAKTPPALRREGEAKITEGAATVTVRVDWTLPGDTHWTYPSEIHLKRGKDDDWQVIWEPKVIEPRLTSGDRLALRRLPAKRAQVVDGAGNGIVVPRPVVVVGVQPSEVSDVPALVRDLDRAFKAIRPPITPAIDLTDLPKRLEEAKPDAFVDVVSLRRDAYLQIKPRIYDLPGTKFRDEQRELAPYRGFAAALLGSVDPVQAADMEANPGLFENGDLIGHGGLQGRYDKQLRGGVGLSVIITTKRPDDSVTPTGTETFRQEPQAGAPLKTTLDVAAQSAADRAVESEKHRSAVVAVRISDGAVLAAANGASAENLAFDAQVPPGSTFKMVSTLGLLDAGAVTLDAPVACPKTFTVDGRSFKNSDSFALGTVPFRTDFAKSCNTAFAALAPKLGPDGLANAGRSLGLESSWQLGIDAFTGKVSAGGSAAERAAAAFGQGTTLVSPLSMAAATAAVARGQWQQPKLVLEPAPDQAAAPGPQLKAGSVEPLRAMMREVVTSGTGSALKDVPGKPVYGKTGTAEYDDNPAHTHAWFVGWQGDIAFAVFVEKGGSSTATAVPIAERFLRNLAAR</sequence>
<dbReference type="Pfam" id="PF05223">
    <property type="entry name" value="MecA_N"/>
    <property type="match status" value="1"/>
</dbReference>
<evidence type="ECO:0000259" key="5">
    <source>
        <dbReference type="Pfam" id="PF03717"/>
    </source>
</evidence>
<dbReference type="PANTHER" id="PTHR30627:SF24">
    <property type="entry name" value="PENICILLIN-BINDING PROTEIN 4B"/>
    <property type="match status" value="1"/>
</dbReference>
<evidence type="ECO:0000313" key="7">
    <source>
        <dbReference type="EMBL" id="MBE1484700.1"/>
    </source>
</evidence>
<dbReference type="SUPFAM" id="SSF56601">
    <property type="entry name" value="beta-lactamase/transpeptidase-like"/>
    <property type="match status" value="1"/>
</dbReference>
<proteinExistence type="inferred from homology"/>
<dbReference type="InterPro" id="IPR012338">
    <property type="entry name" value="Beta-lactam/transpept-like"/>
</dbReference>
<dbReference type="Pfam" id="PF03717">
    <property type="entry name" value="PBP_dimer"/>
    <property type="match status" value="1"/>
</dbReference>
<comment type="subcellular location">
    <subcellularLocation>
        <location evidence="1">Membrane</location>
    </subcellularLocation>
</comment>
<dbReference type="InterPro" id="IPR001460">
    <property type="entry name" value="PCN-bd_Tpept"/>
</dbReference>
<accession>A0A927M0N7</accession>
<dbReference type="Gene3D" id="3.90.1310.10">
    <property type="entry name" value="Penicillin-binding protein 2a (Domain 2)"/>
    <property type="match status" value="1"/>
</dbReference>
<dbReference type="Pfam" id="PF00905">
    <property type="entry name" value="Transpeptidase"/>
    <property type="match status" value="1"/>
</dbReference>
<dbReference type="Gene3D" id="3.30.1390.30">
    <property type="entry name" value="Penicillin-binding protein 2a, domain 3"/>
    <property type="match status" value="1"/>
</dbReference>
<dbReference type="GO" id="GO:0071972">
    <property type="term" value="F:peptidoglycan L,D-transpeptidase activity"/>
    <property type="evidence" value="ECO:0007669"/>
    <property type="project" value="TreeGrafter"/>
</dbReference>
<dbReference type="Gene3D" id="3.40.710.10">
    <property type="entry name" value="DD-peptidase/beta-lactamase superfamily"/>
    <property type="match status" value="1"/>
</dbReference>
<dbReference type="InterPro" id="IPR050515">
    <property type="entry name" value="Beta-lactam/transpept"/>
</dbReference>
<dbReference type="EMBL" id="JADBEB010000001">
    <property type="protein sequence ID" value="MBE1484700.1"/>
    <property type="molecule type" value="Genomic_DNA"/>
</dbReference>
<name>A0A927M0N7_9ACTN</name>
<dbReference type="InterPro" id="IPR007887">
    <property type="entry name" value="MecA_N"/>
</dbReference>
<reference evidence="7" key="1">
    <citation type="submission" date="2020-10" db="EMBL/GenBank/DDBJ databases">
        <title>Sequencing the genomes of 1000 actinobacteria strains.</title>
        <authorList>
            <person name="Klenk H.-P."/>
        </authorList>
    </citation>
    <scope>NUCLEOTIDE SEQUENCE</scope>
    <source>
        <strain evidence="7">DSM 46832</strain>
    </source>
</reference>
<feature type="domain" description="NTF2-like N-terminal transpeptidase" evidence="6">
    <location>
        <begin position="43"/>
        <end position="156"/>
    </location>
</feature>
<keyword evidence="7" id="KW-0131">Cell cycle</keyword>
<feature type="domain" description="Penicillin-binding protein transpeptidase" evidence="4">
    <location>
        <begin position="379"/>
        <end position="649"/>
    </location>
</feature>
<comment type="similarity">
    <text evidence="2">Belongs to the transpeptidase family.</text>
</comment>
<evidence type="ECO:0000256" key="2">
    <source>
        <dbReference type="ARBA" id="ARBA00007171"/>
    </source>
</evidence>
<dbReference type="GO" id="GO:0071555">
    <property type="term" value="P:cell wall organization"/>
    <property type="evidence" value="ECO:0007669"/>
    <property type="project" value="TreeGrafter"/>
</dbReference>
<evidence type="ECO:0000259" key="6">
    <source>
        <dbReference type="Pfam" id="PF05223"/>
    </source>
</evidence>
<evidence type="ECO:0000259" key="4">
    <source>
        <dbReference type="Pfam" id="PF00905"/>
    </source>
</evidence>